<evidence type="ECO:0000256" key="1">
    <source>
        <dbReference type="SAM" id="Phobius"/>
    </source>
</evidence>
<evidence type="ECO:0000313" key="3">
    <source>
        <dbReference type="EMBL" id="ACU77530.1"/>
    </source>
</evidence>
<dbReference type="OrthoDB" id="3696925at2"/>
<feature type="transmembrane region" description="Helical" evidence="1">
    <location>
        <begin position="193"/>
        <end position="217"/>
    </location>
</feature>
<dbReference type="AlphaFoldDB" id="C7Q0J7"/>
<keyword evidence="1" id="KW-0472">Membrane</keyword>
<proteinExistence type="predicted"/>
<evidence type="ECO:0000313" key="4">
    <source>
        <dbReference type="Proteomes" id="UP000000851"/>
    </source>
</evidence>
<feature type="domain" description="Putative sensor" evidence="2">
    <location>
        <begin position="39"/>
        <end position="234"/>
    </location>
</feature>
<reference evidence="3 4" key="1">
    <citation type="journal article" date="2009" name="Stand. Genomic Sci.">
        <title>Complete genome sequence of Catenulispora acidiphila type strain (ID 139908).</title>
        <authorList>
            <person name="Copeland A."/>
            <person name="Lapidus A."/>
            <person name="Glavina Del Rio T."/>
            <person name="Nolan M."/>
            <person name="Lucas S."/>
            <person name="Chen F."/>
            <person name="Tice H."/>
            <person name="Cheng J.F."/>
            <person name="Bruce D."/>
            <person name="Goodwin L."/>
            <person name="Pitluck S."/>
            <person name="Mikhailova N."/>
            <person name="Pati A."/>
            <person name="Ivanova N."/>
            <person name="Mavromatis K."/>
            <person name="Chen A."/>
            <person name="Palaniappan K."/>
            <person name="Chain P."/>
            <person name="Land M."/>
            <person name="Hauser L."/>
            <person name="Chang Y.J."/>
            <person name="Jeffries C.D."/>
            <person name="Chertkov O."/>
            <person name="Brettin T."/>
            <person name="Detter J.C."/>
            <person name="Han C."/>
            <person name="Ali Z."/>
            <person name="Tindall B.J."/>
            <person name="Goker M."/>
            <person name="Bristow J."/>
            <person name="Eisen J.A."/>
            <person name="Markowitz V."/>
            <person name="Hugenholtz P."/>
            <person name="Kyrpides N.C."/>
            <person name="Klenk H.P."/>
        </authorList>
    </citation>
    <scope>NUCLEOTIDE SEQUENCE [LARGE SCALE GENOMIC DNA]</scope>
    <source>
        <strain evidence="4">DSM 44928 / JCM 14897 / NBRC 102108 / NRRL B-24433 / ID139908</strain>
    </source>
</reference>
<evidence type="ECO:0000259" key="2">
    <source>
        <dbReference type="Pfam" id="PF13796"/>
    </source>
</evidence>
<dbReference type="eggNOG" id="ENOG503420D">
    <property type="taxonomic scope" value="Bacteria"/>
</dbReference>
<dbReference type="InterPro" id="IPR025828">
    <property type="entry name" value="Put_sensor_dom"/>
</dbReference>
<dbReference type="KEGG" id="cai:Caci_8715"/>
<dbReference type="RefSeq" id="WP_015797254.1">
    <property type="nucleotide sequence ID" value="NC_013131.1"/>
</dbReference>
<feature type="transmembrane region" description="Helical" evidence="1">
    <location>
        <begin position="129"/>
        <end position="162"/>
    </location>
</feature>
<feature type="transmembrane region" description="Helical" evidence="1">
    <location>
        <begin position="63"/>
        <end position="81"/>
    </location>
</feature>
<sequence>MNTEEMASLYGIPVWKRLRMYRNPVRMLFSAGVWASAWYLFSSMVVCTVLFCVITSITVTSTALVIVWAGLPLLIGTAYFIRGCAAMERGRARAVVPDGLPPMPPMDDAEGFFATLRASWRSRVTKRGLVYFSVLYVPLFVLDTVVWVVWVVFLAGVTVPIWYRYIPRTFDGRHMHGLEYGYFPNGPHGKDAIGFWIGSDLSAAVAAAAALVLLIAWNYVLVATARVHVSAVRATVVGRDPMAAARRVLDSPGPLSTPAGR</sequence>
<dbReference type="Pfam" id="PF13796">
    <property type="entry name" value="Sensor"/>
    <property type="match status" value="1"/>
</dbReference>
<dbReference type="STRING" id="479433.Caci_8715"/>
<dbReference type="EMBL" id="CP001700">
    <property type="protein sequence ID" value="ACU77530.1"/>
    <property type="molecule type" value="Genomic_DNA"/>
</dbReference>
<dbReference type="HOGENOM" id="CLU_1064321_0_0_11"/>
<accession>C7Q0J7</accession>
<dbReference type="Proteomes" id="UP000000851">
    <property type="component" value="Chromosome"/>
</dbReference>
<keyword evidence="4" id="KW-1185">Reference proteome</keyword>
<organism evidence="3 4">
    <name type="scientific">Catenulispora acidiphila (strain DSM 44928 / JCM 14897 / NBRC 102108 / NRRL B-24433 / ID139908)</name>
    <dbReference type="NCBI Taxonomy" id="479433"/>
    <lineage>
        <taxon>Bacteria</taxon>
        <taxon>Bacillati</taxon>
        <taxon>Actinomycetota</taxon>
        <taxon>Actinomycetes</taxon>
        <taxon>Catenulisporales</taxon>
        <taxon>Catenulisporaceae</taxon>
        <taxon>Catenulispora</taxon>
    </lineage>
</organism>
<keyword evidence="1" id="KW-0812">Transmembrane</keyword>
<gene>
    <name evidence="3" type="ordered locus">Caci_8715</name>
</gene>
<dbReference type="InParanoid" id="C7Q0J7"/>
<name>C7Q0J7_CATAD</name>
<keyword evidence="1" id="KW-1133">Transmembrane helix</keyword>
<protein>
    <recommendedName>
        <fullName evidence="2">Putative sensor domain-containing protein</fullName>
    </recommendedName>
</protein>
<feature type="transmembrane region" description="Helical" evidence="1">
    <location>
        <begin position="27"/>
        <end position="57"/>
    </location>
</feature>